<proteinExistence type="predicted"/>
<gene>
    <name evidence="1" type="ORF">PVAP13_5NG376542</name>
</gene>
<reference evidence="1" key="1">
    <citation type="submission" date="2020-05" db="EMBL/GenBank/DDBJ databases">
        <title>WGS assembly of Panicum virgatum.</title>
        <authorList>
            <person name="Lovell J.T."/>
            <person name="Jenkins J."/>
            <person name="Shu S."/>
            <person name="Juenger T.E."/>
            <person name="Schmutz J."/>
        </authorList>
    </citation>
    <scope>NUCLEOTIDE SEQUENCE</scope>
    <source>
        <strain evidence="1">AP13</strain>
    </source>
</reference>
<sequence length="221" mass="24264">MSEHKGSSISSVVTSKEQVTLWININGAEDFLFILLDGSSEAAHLSLIFRDLSSARRRRPSLSLLAASISAWSLLLPSVIASTALRSIVNRHLTLSSISPRALGFLIGDGSRQEPAVSRLADGLPQKPALGFNSFWQIPDKIQNSLKVHFGRFLKKDAAGCGMNAKMPSEMGKELRIAAAEVSLDRRLQAWRNNPSWTDKPPEIKICMIICSCTLLSQHQE</sequence>
<dbReference type="EMBL" id="CM029046">
    <property type="protein sequence ID" value="KAG2589805.1"/>
    <property type="molecule type" value="Genomic_DNA"/>
</dbReference>
<evidence type="ECO:0000313" key="1">
    <source>
        <dbReference type="EMBL" id="KAG2589805.1"/>
    </source>
</evidence>
<dbReference type="Proteomes" id="UP000823388">
    <property type="component" value="Chromosome 5N"/>
</dbReference>
<keyword evidence="2" id="KW-1185">Reference proteome</keyword>
<accession>A0A8T0RXL8</accession>
<evidence type="ECO:0000313" key="2">
    <source>
        <dbReference type="Proteomes" id="UP000823388"/>
    </source>
</evidence>
<name>A0A8T0RXL8_PANVG</name>
<organism evidence="1 2">
    <name type="scientific">Panicum virgatum</name>
    <name type="common">Blackwell switchgrass</name>
    <dbReference type="NCBI Taxonomy" id="38727"/>
    <lineage>
        <taxon>Eukaryota</taxon>
        <taxon>Viridiplantae</taxon>
        <taxon>Streptophyta</taxon>
        <taxon>Embryophyta</taxon>
        <taxon>Tracheophyta</taxon>
        <taxon>Spermatophyta</taxon>
        <taxon>Magnoliopsida</taxon>
        <taxon>Liliopsida</taxon>
        <taxon>Poales</taxon>
        <taxon>Poaceae</taxon>
        <taxon>PACMAD clade</taxon>
        <taxon>Panicoideae</taxon>
        <taxon>Panicodae</taxon>
        <taxon>Paniceae</taxon>
        <taxon>Panicinae</taxon>
        <taxon>Panicum</taxon>
        <taxon>Panicum sect. Hiantes</taxon>
    </lineage>
</organism>
<protein>
    <submittedName>
        <fullName evidence="1">Uncharacterized protein</fullName>
    </submittedName>
</protein>
<dbReference type="AlphaFoldDB" id="A0A8T0RXL8"/>
<comment type="caution">
    <text evidence="1">The sequence shown here is derived from an EMBL/GenBank/DDBJ whole genome shotgun (WGS) entry which is preliminary data.</text>
</comment>